<dbReference type="CDD" id="cd03232">
    <property type="entry name" value="ABCG_PDR_domain2"/>
    <property type="match status" value="1"/>
</dbReference>
<comment type="subcellular location">
    <subcellularLocation>
        <location evidence="1">Membrane</location>
        <topology evidence="1">Multi-pass membrane protein</topology>
    </subcellularLocation>
</comment>
<dbReference type="HOGENOM" id="CLU_000604_35_0_1"/>
<dbReference type="InterPro" id="IPR027417">
    <property type="entry name" value="P-loop_NTPase"/>
</dbReference>
<feature type="region of interest" description="Disordered" evidence="13">
    <location>
        <begin position="1"/>
        <end position="96"/>
    </location>
</feature>
<comment type="catalytic activity">
    <reaction evidence="9">
        <text>(R)-miconazole(in) + ATP + H2O = (R)-miconazole(out) + ADP + phosphate + H(+)</text>
        <dbReference type="Rhea" id="RHEA:61928"/>
        <dbReference type="ChEBI" id="CHEBI:15377"/>
        <dbReference type="ChEBI" id="CHEBI:15378"/>
        <dbReference type="ChEBI" id="CHEBI:30616"/>
        <dbReference type="ChEBI" id="CHEBI:43474"/>
        <dbReference type="ChEBI" id="CHEBI:82894"/>
        <dbReference type="ChEBI" id="CHEBI:456216"/>
    </reaction>
    <physiologicalReaction direction="left-to-right" evidence="9">
        <dbReference type="Rhea" id="RHEA:61929"/>
    </physiologicalReaction>
</comment>
<evidence type="ECO:0000256" key="14">
    <source>
        <dbReference type="SAM" id="Phobius"/>
    </source>
</evidence>
<accession>C6HHX6</accession>
<dbReference type="InterPro" id="IPR017871">
    <property type="entry name" value="ABC_transporter-like_CS"/>
</dbReference>
<gene>
    <name evidence="16" type="ORF">HCDG_05807</name>
</gene>
<dbReference type="PROSITE" id="PS50893">
    <property type="entry name" value="ABC_TRANSPORTER_2"/>
    <property type="match status" value="2"/>
</dbReference>
<dbReference type="Gene3D" id="3.40.50.300">
    <property type="entry name" value="P-loop containing nucleotide triphosphate hydrolases"/>
    <property type="match status" value="2"/>
</dbReference>
<evidence type="ECO:0000256" key="8">
    <source>
        <dbReference type="ARBA" id="ARBA00023136"/>
    </source>
</evidence>
<dbReference type="InterPro" id="IPR003593">
    <property type="entry name" value="AAA+_ATPase"/>
</dbReference>
<evidence type="ECO:0000256" key="3">
    <source>
        <dbReference type="ARBA" id="ARBA00022448"/>
    </source>
</evidence>
<sequence length="1462" mass="163360">MASPPNPGADEAVALETDRASPSQIPADLDTEKPLSESSRESRWGEYAEGDPVSRRGAMEEFAEMSKELTKLSLQRSKSSTKGRRSHIRRSSTSVTMEKDKDVDIDHDTLDSVFSKDDDFELGDFLRGGGLERRTTAGGPWKKDRGGLQNLTVEGIDATSSFVKTLPDAVKGTFGPDLYNLVTRFIPALRFGKPPPTRTLLHNFSGSLRDGEIMLISAEEQDSQFRGEVNYNPEDDQHFPDLTVEQTLKFALMNKTKKRDRDSIPIVVDGLLKIFGISHTKNTAVGNEFVRGISGGERKRVGIAETLTTKSSVVCWDNSTRGLDASTALDYVKSLRVMTDVSNRTTFVTLYQAGEGIYDLMDKVMVIEEGRMLYQGPAHQAKAYFEDLGFHFPERSTTADFLTSLCDPNVRQFQPGREASTPKTAEELEAAFKNSDIYKEILKEIDDYENQIQETDAADTRQFQKHVGESKSKTVSKRSNYTVSFARQVIASTKREFWLFWGDKAALYTKFFIIISVSLIVGSFFYGQSLDTNGAFPRGGALFFSILFLGWLQLSQLMPAVSGRTIIARHKDYAFYRPSAVVIARVLVDFPVIFATLVVLALVGYFLMGFDVDVSKFFIYCLFIYVTTISITAMYRMFAALSATIDDAVRFGGISLNVLIFFVGYAIPKQALLHDSPWFGWLFYVNPLSYSFEAVMSNEFSDRVMECSPEQLVPRGPNIDPQYQGCSLPGSQLGSNSVSGARYLDYSFQFSRSHLWRNFGIVIAFTAAYILVTAVAAEVFPFATGGGGAMVFKKSKRTKAISKLQQKGQSKDEETGKVERIGDVGGVPTLGSSATTNNDDVEFSNLSTSDRVFTWNDIEYTVPYGNGERKLLNKITGYVKPGTMMALMGASGSGKTTLLNTLAQRQRIGVVSGNMLVDGQSLPPDFRRGTGFCEQMDIHDTTATIREALEFSAILRQGRSVPREEKIAYVDQIIGLLELEDIQDAIIGALSLEQRKRLTIGVELAAKPNLLLFLDEPTSGLDSQAAFSIIRFLKKLSQAGQAIICTIHQPSSLLIQEFDTILALNPEGNTFYFGPVGESGSAVIDYFAKKGVDCPPTKNVAEFILETAAKSRKINGKRIDWNEEWRNSDELAQLKMDTFWQLGNTISSMQNRMFTIFMIIMLPPVFMNGILPKFFMNRMLWEVREQPSRIYGWFAFCTANVVCELPAAVVTSAVYWLLWYFATGLPTDSSTSGYVFLMCMLFFFFQASWGQWICAFAPSFTVIGNVLPFFFVMVTFFNGIMRPYFTIPPFWRYWIYYVNPTTWWFRGVLSATLPTTQVICSPNELTHFNPPPGQTCIDYAGNFISSVARSGYLTNPDATADCAYCAYSNGAEYMRTLNVHEGDKWKGFGIFLAFVVINWGLVYFMIYTVRVRGWTFGFGTAVSIVEKALSWVGGLARLIRKRKEDKVGQDSEKVKEVIGDSE</sequence>
<feature type="transmembrane region" description="Helical" evidence="14">
    <location>
        <begin position="1231"/>
        <end position="1249"/>
    </location>
</feature>
<evidence type="ECO:0000256" key="9">
    <source>
        <dbReference type="ARBA" id="ARBA00047646"/>
    </source>
</evidence>
<dbReference type="OMA" id="FCISNWA"/>
<feature type="transmembrane region" description="Helical" evidence="14">
    <location>
        <begin position="648"/>
        <end position="667"/>
    </location>
</feature>
<reference evidence="17" key="1">
    <citation type="submission" date="2009-05" db="EMBL/GenBank/DDBJ databases">
        <title>The genome sequence of Ajellomyces capsulatus strain H143.</title>
        <authorList>
            <person name="Champion M."/>
            <person name="Cuomo C.A."/>
            <person name="Ma L.-J."/>
            <person name="Henn M.R."/>
            <person name="Sil A."/>
            <person name="Goldman B."/>
            <person name="Young S.K."/>
            <person name="Kodira C.D."/>
            <person name="Zeng Q."/>
            <person name="Koehrsen M."/>
            <person name="Alvarado L."/>
            <person name="Berlin A.M."/>
            <person name="Borenstein D."/>
            <person name="Chen Z."/>
            <person name="Engels R."/>
            <person name="Freedman E."/>
            <person name="Gellesch M."/>
            <person name="Goldberg J."/>
            <person name="Griggs A."/>
            <person name="Gujja S."/>
            <person name="Heiman D.I."/>
            <person name="Hepburn T.A."/>
            <person name="Howarth C."/>
            <person name="Jen D."/>
            <person name="Larson L."/>
            <person name="Lewis B."/>
            <person name="Mehta T."/>
            <person name="Park D."/>
            <person name="Pearson M."/>
            <person name="Roberts A."/>
            <person name="Saif S."/>
            <person name="Shea T.D."/>
            <person name="Shenoy N."/>
            <person name="Sisk P."/>
            <person name="Stolte C."/>
            <person name="Sykes S."/>
            <person name="Walk T."/>
            <person name="White J."/>
            <person name="Yandava C."/>
            <person name="Klein B."/>
            <person name="McEwen J.G."/>
            <person name="Puccia R."/>
            <person name="Goldman G.H."/>
            <person name="Felipe M.S."/>
            <person name="Nino-Vega G."/>
            <person name="San-Blas G."/>
            <person name="Taylor J.W."/>
            <person name="Mendoza L."/>
            <person name="Galagan J.E."/>
            <person name="Nusbaum C."/>
            <person name="Birren B.W."/>
        </authorList>
    </citation>
    <scope>NUCLEOTIDE SEQUENCE [LARGE SCALE GENOMIC DNA]</scope>
    <source>
        <strain evidence="17">H143</strain>
    </source>
</reference>
<feature type="domain" description="ABC transporter" evidence="15">
    <location>
        <begin position="853"/>
        <end position="1092"/>
    </location>
</feature>
<dbReference type="VEuPathDB" id="FungiDB:HCDG_05807"/>
<evidence type="ECO:0000256" key="12">
    <source>
        <dbReference type="ARBA" id="ARBA00049037"/>
    </source>
</evidence>
<dbReference type="GO" id="GO:0016020">
    <property type="term" value="C:membrane"/>
    <property type="evidence" value="ECO:0007669"/>
    <property type="project" value="UniProtKB-SubCell"/>
</dbReference>
<name>C6HHX6_AJECH</name>
<dbReference type="SMART" id="SM00382">
    <property type="entry name" value="AAA"/>
    <property type="match status" value="1"/>
</dbReference>
<dbReference type="Pfam" id="PF01061">
    <property type="entry name" value="ABC2_membrane"/>
    <property type="match status" value="2"/>
</dbReference>
<evidence type="ECO:0000313" key="17">
    <source>
        <dbReference type="Proteomes" id="UP000002624"/>
    </source>
</evidence>
<comment type="catalytic activity">
    <reaction evidence="12">
        <text>(S)-miconazole(in) + ATP + H2O = (S)-miconazole(out) + ADP + phosphate + H(+)</text>
        <dbReference type="Rhea" id="RHEA:61932"/>
        <dbReference type="ChEBI" id="CHEBI:15377"/>
        <dbReference type="ChEBI" id="CHEBI:15378"/>
        <dbReference type="ChEBI" id="CHEBI:30616"/>
        <dbReference type="ChEBI" id="CHEBI:43474"/>
        <dbReference type="ChEBI" id="CHEBI:82897"/>
        <dbReference type="ChEBI" id="CHEBI:456216"/>
    </reaction>
    <physiologicalReaction direction="left-to-right" evidence="12">
        <dbReference type="Rhea" id="RHEA:61933"/>
    </physiologicalReaction>
</comment>
<feature type="transmembrane region" description="Helical" evidence="14">
    <location>
        <begin position="1388"/>
        <end position="1407"/>
    </location>
</feature>
<evidence type="ECO:0000256" key="11">
    <source>
        <dbReference type="ARBA" id="ARBA00047981"/>
    </source>
</evidence>
<comment type="catalytic activity">
    <reaction evidence="11">
        <text>fluconazole(in) + ATP + H2O = fluconazole(out) + ADP + phosphate + H(+)</text>
        <dbReference type="Rhea" id="RHEA:61916"/>
        <dbReference type="ChEBI" id="CHEBI:15377"/>
        <dbReference type="ChEBI" id="CHEBI:15378"/>
        <dbReference type="ChEBI" id="CHEBI:30616"/>
        <dbReference type="ChEBI" id="CHEBI:43474"/>
        <dbReference type="ChEBI" id="CHEBI:46081"/>
        <dbReference type="ChEBI" id="CHEBI:456216"/>
    </reaction>
    <physiologicalReaction direction="left-to-right" evidence="11">
        <dbReference type="Rhea" id="RHEA:61917"/>
    </physiologicalReaction>
</comment>
<evidence type="ECO:0000256" key="2">
    <source>
        <dbReference type="ARBA" id="ARBA00006012"/>
    </source>
</evidence>
<organism evidence="16 17">
    <name type="scientific">Ajellomyces capsulatus (strain H143)</name>
    <name type="common">Darling's disease fungus</name>
    <name type="synonym">Histoplasma capsulatum</name>
    <dbReference type="NCBI Taxonomy" id="544712"/>
    <lineage>
        <taxon>Eukaryota</taxon>
        <taxon>Fungi</taxon>
        <taxon>Dikarya</taxon>
        <taxon>Ascomycota</taxon>
        <taxon>Pezizomycotina</taxon>
        <taxon>Eurotiomycetes</taxon>
        <taxon>Eurotiomycetidae</taxon>
        <taxon>Onygenales</taxon>
        <taxon>Ajellomycetaceae</taxon>
        <taxon>Histoplasma</taxon>
    </lineage>
</organism>
<dbReference type="InterPro" id="IPR003439">
    <property type="entry name" value="ABC_transporter-like_ATP-bd"/>
</dbReference>
<proteinExistence type="inferred from homology"/>
<keyword evidence="7 14" id="KW-1133">Transmembrane helix</keyword>
<evidence type="ECO:0000256" key="4">
    <source>
        <dbReference type="ARBA" id="ARBA00022692"/>
    </source>
</evidence>
<feature type="transmembrane region" description="Helical" evidence="14">
    <location>
        <begin position="617"/>
        <end position="636"/>
    </location>
</feature>
<dbReference type="SUPFAM" id="SSF52540">
    <property type="entry name" value="P-loop containing nucleoside triphosphate hydrolases"/>
    <property type="match status" value="2"/>
</dbReference>
<evidence type="ECO:0000256" key="5">
    <source>
        <dbReference type="ARBA" id="ARBA00022741"/>
    </source>
</evidence>
<keyword evidence="6" id="KW-0067">ATP-binding</keyword>
<comment type="catalytic activity">
    <reaction evidence="10">
        <text>voriconazole(in) + ATP + H2O = voriconazole(out) + ADP + phosphate + H(+)</text>
        <dbReference type="Rhea" id="RHEA:61912"/>
        <dbReference type="ChEBI" id="CHEBI:10023"/>
        <dbReference type="ChEBI" id="CHEBI:15377"/>
        <dbReference type="ChEBI" id="CHEBI:15378"/>
        <dbReference type="ChEBI" id="CHEBI:30616"/>
        <dbReference type="ChEBI" id="CHEBI:43474"/>
        <dbReference type="ChEBI" id="CHEBI:456216"/>
    </reaction>
    <physiologicalReaction direction="left-to-right" evidence="10">
        <dbReference type="Rhea" id="RHEA:61913"/>
    </physiologicalReaction>
</comment>
<dbReference type="InterPro" id="IPR013525">
    <property type="entry name" value="ABC2_TM"/>
</dbReference>
<evidence type="ECO:0000256" key="10">
    <source>
        <dbReference type="ARBA" id="ARBA00047823"/>
    </source>
</evidence>
<feature type="transmembrane region" description="Helical" evidence="14">
    <location>
        <begin position="1255"/>
        <end position="1277"/>
    </location>
</feature>
<dbReference type="GO" id="GO:0140359">
    <property type="term" value="F:ABC-type transporter activity"/>
    <property type="evidence" value="ECO:0007669"/>
    <property type="project" value="InterPro"/>
</dbReference>
<feature type="transmembrane region" description="Helical" evidence="14">
    <location>
        <begin position="539"/>
        <end position="561"/>
    </location>
</feature>
<dbReference type="PANTHER" id="PTHR19241">
    <property type="entry name" value="ATP-BINDING CASSETTE TRANSPORTER"/>
    <property type="match status" value="1"/>
</dbReference>
<dbReference type="InterPro" id="IPR010929">
    <property type="entry name" value="PDR_CDR_ABC"/>
</dbReference>
<feature type="transmembrane region" description="Helical" evidence="14">
    <location>
        <begin position="505"/>
        <end position="527"/>
    </location>
</feature>
<dbReference type="STRING" id="544712.C6HHX6"/>
<dbReference type="FunFam" id="3.40.50.300:FF:000054">
    <property type="entry name" value="ABC multidrug transporter atrF"/>
    <property type="match status" value="1"/>
</dbReference>
<feature type="domain" description="ABC transporter" evidence="15">
    <location>
        <begin position="126"/>
        <end position="394"/>
    </location>
</feature>
<dbReference type="Proteomes" id="UP000002624">
    <property type="component" value="Unassembled WGS sequence"/>
</dbReference>
<keyword evidence="3" id="KW-0813">Transport</keyword>
<feature type="compositionally biased region" description="Basic and acidic residues" evidence="13">
    <location>
        <begin position="30"/>
        <end position="70"/>
    </location>
</feature>
<dbReference type="GO" id="GO:0005524">
    <property type="term" value="F:ATP binding"/>
    <property type="evidence" value="ECO:0007669"/>
    <property type="project" value="UniProtKB-KW"/>
</dbReference>
<dbReference type="GO" id="GO:0016887">
    <property type="term" value="F:ATP hydrolysis activity"/>
    <property type="evidence" value="ECO:0007669"/>
    <property type="project" value="InterPro"/>
</dbReference>
<evidence type="ECO:0000256" key="13">
    <source>
        <dbReference type="SAM" id="MobiDB-lite"/>
    </source>
</evidence>
<keyword evidence="5" id="KW-0547">Nucleotide-binding</keyword>
<dbReference type="Pfam" id="PF06422">
    <property type="entry name" value="PDR_CDR"/>
    <property type="match status" value="1"/>
</dbReference>
<dbReference type="EMBL" id="GG692427">
    <property type="protein sequence ID" value="EER40410.1"/>
    <property type="molecule type" value="Genomic_DNA"/>
</dbReference>
<dbReference type="PROSITE" id="PS00211">
    <property type="entry name" value="ABC_TRANSPORTER_1"/>
    <property type="match status" value="1"/>
</dbReference>
<dbReference type="OrthoDB" id="245989at2759"/>
<feature type="transmembrane region" description="Helical" evidence="14">
    <location>
        <begin position="1153"/>
        <end position="1171"/>
    </location>
</feature>
<comment type="similarity">
    <text evidence="2">Belongs to the ABC transporter superfamily. ABCG family. PDR (TC 3.A.1.205) subfamily.</text>
</comment>
<keyword evidence="4 14" id="KW-0812">Transmembrane</keyword>
<evidence type="ECO:0000259" key="15">
    <source>
        <dbReference type="PROSITE" id="PS50893"/>
    </source>
</evidence>
<feature type="compositionally biased region" description="Basic residues" evidence="13">
    <location>
        <begin position="79"/>
        <end position="90"/>
    </location>
</feature>
<feature type="transmembrane region" description="Helical" evidence="14">
    <location>
        <begin position="759"/>
        <end position="792"/>
    </location>
</feature>
<dbReference type="InterPro" id="IPR034003">
    <property type="entry name" value="ABCG_PDR_2"/>
</dbReference>
<evidence type="ECO:0000313" key="16">
    <source>
        <dbReference type="EMBL" id="EER40410.1"/>
    </source>
</evidence>
<feature type="transmembrane region" description="Helical" evidence="14">
    <location>
        <begin position="582"/>
        <end position="605"/>
    </location>
</feature>
<evidence type="ECO:0000256" key="1">
    <source>
        <dbReference type="ARBA" id="ARBA00004141"/>
    </source>
</evidence>
<evidence type="ECO:0000256" key="6">
    <source>
        <dbReference type="ARBA" id="ARBA00022840"/>
    </source>
</evidence>
<evidence type="ECO:0000256" key="7">
    <source>
        <dbReference type="ARBA" id="ARBA00022989"/>
    </source>
</evidence>
<dbReference type="Pfam" id="PF00005">
    <property type="entry name" value="ABC_tran"/>
    <property type="match status" value="2"/>
</dbReference>
<keyword evidence="8 14" id="KW-0472">Membrane</keyword>
<feature type="transmembrane region" description="Helical" evidence="14">
    <location>
        <begin position="1413"/>
        <end position="1436"/>
    </location>
</feature>
<feature type="transmembrane region" description="Helical" evidence="14">
    <location>
        <begin position="1191"/>
        <end position="1219"/>
    </location>
</feature>
<protein>
    <submittedName>
        <fullName evidence="16">ABC transporter</fullName>
    </submittedName>
</protein>